<comment type="function">
    <text evidence="8">Probably a riboflavin-binding protein that interacts with the energy-coupling factor (ECF) ABC-transporter complex.</text>
</comment>
<protein>
    <recommendedName>
        <fullName evidence="8">Riboflavin transporter</fullName>
    </recommendedName>
</protein>
<feature type="transmembrane region" description="Helical" evidence="9">
    <location>
        <begin position="84"/>
        <end position="104"/>
    </location>
</feature>
<keyword evidence="3 8" id="KW-0813">Transport</keyword>
<keyword evidence="4 8" id="KW-1003">Cell membrane</keyword>
<feature type="transmembrane region" description="Helical" evidence="9">
    <location>
        <begin position="116"/>
        <end position="142"/>
    </location>
</feature>
<dbReference type="GO" id="GO:0032217">
    <property type="term" value="F:riboflavin transmembrane transporter activity"/>
    <property type="evidence" value="ECO:0007669"/>
    <property type="project" value="UniProtKB-UniRule"/>
</dbReference>
<dbReference type="GO" id="GO:0005886">
    <property type="term" value="C:plasma membrane"/>
    <property type="evidence" value="ECO:0007669"/>
    <property type="project" value="UniProtKB-SubCell"/>
</dbReference>
<dbReference type="Gene3D" id="1.10.1760.20">
    <property type="match status" value="1"/>
</dbReference>
<keyword evidence="6 9" id="KW-1133">Transmembrane helix</keyword>
<dbReference type="OrthoDB" id="9809216at2"/>
<evidence type="ECO:0000256" key="5">
    <source>
        <dbReference type="ARBA" id="ARBA00022692"/>
    </source>
</evidence>
<gene>
    <name evidence="10" type="ORF">LrDSM24759_09520</name>
</gene>
<proteinExistence type="inferred from homology"/>
<dbReference type="Pfam" id="PF12822">
    <property type="entry name" value="ECF_trnsprt"/>
    <property type="match status" value="1"/>
</dbReference>
<feature type="transmembrane region" description="Helical" evidence="9">
    <location>
        <begin position="48"/>
        <end position="72"/>
    </location>
</feature>
<evidence type="ECO:0000256" key="6">
    <source>
        <dbReference type="ARBA" id="ARBA00022989"/>
    </source>
</evidence>
<feature type="transmembrane region" description="Helical" evidence="9">
    <location>
        <begin position="154"/>
        <end position="179"/>
    </location>
</feature>
<feature type="transmembrane region" description="Helical" evidence="9">
    <location>
        <begin position="14"/>
        <end position="36"/>
    </location>
</feature>
<evidence type="ECO:0000256" key="8">
    <source>
        <dbReference type="PIRNR" id="PIRNR037778"/>
    </source>
</evidence>
<accession>A0A2Z6T950</accession>
<evidence type="ECO:0000256" key="9">
    <source>
        <dbReference type="SAM" id="Phobius"/>
    </source>
</evidence>
<dbReference type="InterPro" id="IPR025720">
    <property type="entry name" value="RibU"/>
</dbReference>
<reference evidence="11" key="1">
    <citation type="submission" date="2018-03" db="EMBL/GenBank/DDBJ databases">
        <title>New taxa in the Lactobacillus gasseri group.</title>
        <authorList>
            <person name="Tanizawa Y."/>
            <person name="Tohno M."/>
            <person name="Endo A."/>
            <person name="Arita M."/>
        </authorList>
    </citation>
    <scope>NUCLEOTIDE SEQUENCE [LARGE SCALE GENOMIC DNA]</scope>
    <source>
        <strain evidence="11">DSM 24759</strain>
    </source>
</reference>
<comment type="subcellular location">
    <subcellularLocation>
        <location evidence="1">Cell membrane</location>
        <topology evidence="1">Multi-pass membrane protein</topology>
    </subcellularLocation>
</comment>
<dbReference type="PANTHER" id="PTHR38438:SF1">
    <property type="entry name" value="RIBOFLAVIN TRANSPORTER RIBU"/>
    <property type="match status" value="1"/>
</dbReference>
<dbReference type="RefSeq" id="WP_117118365.1">
    <property type="nucleotide sequence ID" value="NZ_BFBY01000006.1"/>
</dbReference>
<dbReference type="AlphaFoldDB" id="A0A2Z6T950"/>
<evidence type="ECO:0000256" key="7">
    <source>
        <dbReference type="ARBA" id="ARBA00023136"/>
    </source>
</evidence>
<sequence>MNSYRSSRDKLKFWLVWAMIGAIAFLIMQIEIPIIPGIDYLKLDVSDVVVAIATMIFGIFGGTMVALFKILLKAALSGFNPLSVLGDLASFIATLAYVYPFYFIAKKGQLKLKSQVLGLIVGTICLTIVMTIANLFLMPLYFNIVGLGFSHKVLHAIVAGIIPFNLIKGIINGVLIILLMKSVYPTLTHFIESRF</sequence>
<keyword evidence="5 9" id="KW-0812">Transmembrane</keyword>
<dbReference type="Proteomes" id="UP000257317">
    <property type="component" value="Unassembled WGS sequence"/>
</dbReference>
<evidence type="ECO:0000256" key="3">
    <source>
        <dbReference type="ARBA" id="ARBA00022448"/>
    </source>
</evidence>
<keyword evidence="7 8" id="KW-0472">Membrane</keyword>
<dbReference type="InterPro" id="IPR024529">
    <property type="entry name" value="ECF_trnsprt_substrate-spec"/>
</dbReference>
<organism evidence="10 11">
    <name type="scientific">Lactobacillus rodentium</name>
    <dbReference type="NCBI Taxonomy" id="947835"/>
    <lineage>
        <taxon>Bacteria</taxon>
        <taxon>Bacillati</taxon>
        <taxon>Bacillota</taxon>
        <taxon>Bacilli</taxon>
        <taxon>Lactobacillales</taxon>
        <taxon>Lactobacillaceae</taxon>
        <taxon>Lactobacillus</taxon>
    </lineage>
</organism>
<evidence type="ECO:0000313" key="11">
    <source>
        <dbReference type="Proteomes" id="UP000257317"/>
    </source>
</evidence>
<comment type="similarity">
    <text evidence="2 8">Belongs to the prokaryotic riboflavin transporter (P-RFT) (TC 2.A.87) family.</text>
</comment>
<dbReference type="EMBL" id="BFBY01000006">
    <property type="protein sequence ID" value="GBG05038.1"/>
    <property type="molecule type" value="Genomic_DNA"/>
</dbReference>
<dbReference type="PANTHER" id="PTHR38438">
    <property type="entry name" value="RIBOFLAVIN TRANSPORTER RIBU"/>
    <property type="match status" value="1"/>
</dbReference>
<keyword evidence="11" id="KW-1185">Reference proteome</keyword>
<comment type="caution">
    <text evidence="10">The sequence shown here is derived from an EMBL/GenBank/DDBJ whole genome shotgun (WGS) entry which is preliminary data.</text>
</comment>
<name>A0A2Z6T950_9LACO</name>
<dbReference type="PIRSF" id="PIRSF037778">
    <property type="entry name" value="UCP037778_transp_RibU"/>
    <property type="match status" value="1"/>
</dbReference>
<evidence type="ECO:0000256" key="2">
    <source>
        <dbReference type="ARBA" id="ARBA00005540"/>
    </source>
</evidence>
<evidence type="ECO:0000256" key="4">
    <source>
        <dbReference type="ARBA" id="ARBA00022475"/>
    </source>
</evidence>
<evidence type="ECO:0000313" key="10">
    <source>
        <dbReference type="EMBL" id="GBG05038.1"/>
    </source>
</evidence>
<evidence type="ECO:0000256" key="1">
    <source>
        <dbReference type="ARBA" id="ARBA00004651"/>
    </source>
</evidence>